<dbReference type="EMBL" id="JAEACQ010000227">
    <property type="protein sequence ID" value="MBL7629336.1"/>
    <property type="molecule type" value="Genomic_DNA"/>
</dbReference>
<dbReference type="RefSeq" id="WP_203005249.1">
    <property type="nucleotide sequence ID" value="NZ_JADWYU010000131.1"/>
</dbReference>
<evidence type="ECO:0000259" key="2">
    <source>
        <dbReference type="Pfam" id="PF07859"/>
    </source>
</evidence>
<evidence type="ECO:0000313" key="3">
    <source>
        <dbReference type="EMBL" id="MBL7629336.1"/>
    </source>
</evidence>
<accession>A0A937RP01</accession>
<gene>
    <name evidence="3" type="ORF">I7412_19635</name>
</gene>
<dbReference type="AlphaFoldDB" id="A0A937RP01"/>
<organism evidence="3 4">
    <name type="scientific">Frankia nepalensis</name>
    <dbReference type="NCBI Taxonomy" id="1836974"/>
    <lineage>
        <taxon>Bacteria</taxon>
        <taxon>Bacillati</taxon>
        <taxon>Actinomycetota</taxon>
        <taxon>Actinomycetes</taxon>
        <taxon>Frankiales</taxon>
        <taxon>Frankiaceae</taxon>
        <taxon>Frankia</taxon>
    </lineage>
</organism>
<protein>
    <submittedName>
        <fullName evidence="3">Alpha/beta hydrolase</fullName>
    </submittedName>
</protein>
<dbReference type="InterPro" id="IPR013094">
    <property type="entry name" value="AB_hydrolase_3"/>
</dbReference>
<dbReference type="InterPro" id="IPR050300">
    <property type="entry name" value="GDXG_lipolytic_enzyme"/>
</dbReference>
<reference evidence="3" key="1">
    <citation type="submission" date="2020-12" db="EMBL/GenBank/DDBJ databases">
        <title>Genomic characterization of non-nitrogen-fixing Frankia strains.</title>
        <authorList>
            <person name="Carlos-Shanley C."/>
            <person name="Guerra T."/>
            <person name="Hahn D."/>
        </authorList>
    </citation>
    <scope>NUCLEOTIDE SEQUENCE</scope>
    <source>
        <strain evidence="3">CN6</strain>
    </source>
</reference>
<dbReference type="SUPFAM" id="SSF53474">
    <property type="entry name" value="alpha/beta-Hydrolases"/>
    <property type="match status" value="1"/>
</dbReference>
<comment type="caution">
    <text evidence="3">The sequence shown here is derived from an EMBL/GenBank/DDBJ whole genome shotgun (WGS) entry which is preliminary data.</text>
</comment>
<keyword evidence="1 3" id="KW-0378">Hydrolase</keyword>
<dbReference type="InterPro" id="IPR029058">
    <property type="entry name" value="AB_hydrolase_fold"/>
</dbReference>
<keyword evidence="4" id="KW-1185">Reference proteome</keyword>
<dbReference type="PANTHER" id="PTHR48081:SF8">
    <property type="entry name" value="ALPHA_BETA HYDROLASE FOLD-3 DOMAIN-CONTAINING PROTEIN-RELATED"/>
    <property type="match status" value="1"/>
</dbReference>
<proteinExistence type="predicted"/>
<name>A0A937RP01_9ACTN</name>
<dbReference type="Proteomes" id="UP000604475">
    <property type="component" value="Unassembled WGS sequence"/>
</dbReference>
<dbReference type="Pfam" id="PF07859">
    <property type="entry name" value="Abhydrolase_3"/>
    <property type="match status" value="1"/>
</dbReference>
<dbReference type="PANTHER" id="PTHR48081">
    <property type="entry name" value="AB HYDROLASE SUPERFAMILY PROTEIN C4A8.06C"/>
    <property type="match status" value="1"/>
</dbReference>
<dbReference type="GO" id="GO:0016787">
    <property type="term" value="F:hydrolase activity"/>
    <property type="evidence" value="ECO:0007669"/>
    <property type="project" value="UniProtKB-KW"/>
</dbReference>
<sequence length="324" mass="34105">MPSEGSLPAPPFDRELQPVLATGRLLSTVDVDTMIRSRISLPLTEVDAALAARGLVREDHLVPGLDEDPEVTVSVIRKQSGAPGGPGFYFAHGGGMVTGDRFSGMDRYLDWIELFDAVVMTVEYRRAPEHPDPAPLRDCYAGLVWTAARAMELGFDPGRLFAVGLSAGGGLVAGSVLLARDYGGPRLAGQLLLCPMLDDRDKTLSSRQIRGIGVWDGASNAAGWSALLGDRRGTDAVSIYSAPARATDLAGLPPTYLDCGSAEVFRDEVVAYAGAIWAAGGSADLRVWAGGFHGFDGIAPGAAISAEARAGRVAFLRRVLRALG</sequence>
<evidence type="ECO:0000313" key="4">
    <source>
        <dbReference type="Proteomes" id="UP000604475"/>
    </source>
</evidence>
<dbReference type="Gene3D" id="3.40.50.1820">
    <property type="entry name" value="alpha/beta hydrolase"/>
    <property type="match status" value="1"/>
</dbReference>
<evidence type="ECO:0000256" key="1">
    <source>
        <dbReference type="ARBA" id="ARBA00022801"/>
    </source>
</evidence>
<feature type="domain" description="Alpha/beta hydrolase fold-3" evidence="2">
    <location>
        <begin position="90"/>
        <end position="295"/>
    </location>
</feature>